<evidence type="ECO:0000313" key="2">
    <source>
        <dbReference type="EMBL" id="KAK0163739.1"/>
    </source>
</evidence>
<dbReference type="Proteomes" id="UP001168990">
    <property type="component" value="Unassembled WGS sequence"/>
</dbReference>
<protein>
    <submittedName>
        <fullName evidence="2">Uncharacterized protein</fullName>
    </submittedName>
</protein>
<name>A0AA39F699_9HYME</name>
<evidence type="ECO:0000256" key="1">
    <source>
        <dbReference type="SAM" id="SignalP"/>
    </source>
</evidence>
<dbReference type="EMBL" id="JAQQBS010001422">
    <property type="protein sequence ID" value="KAK0163739.1"/>
    <property type="molecule type" value="Genomic_DNA"/>
</dbReference>
<organism evidence="2 3">
    <name type="scientific">Microctonus aethiopoides</name>
    <dbReference type="NCBI Taxonomy" id="144406"/>
    <lineage>
        <taxon>Eukaryota</taxon>
        <taxon>Metazoa</taxon>
        <taxon>Ecdysozoa</taxon>
        <taxon>Arthropoda</taxon>
        <taxon>Hexapoda</taxon>
        <taxon>Insecta</taxon>
        <taxon>Pterygota</taxon>
        <taxon>Neoptera</taxon>
        <taxon>Endopterygota</taxon>
        <taxon>Hymenoptera</taxon>
        <taxon>Apocrita</taxon>
        <taxon>Ichneumonoidea</taxon>
        <taxon>Braconidae</taxon>
        <taxon>Euphorinae</taxon>
        <taxon>Microctonus</taxon>
    </lineage>
</organism>
<comment type="caution">
    <text evidence="2">The sequence shown here is derived from an EMBL/GenBank/DDBJ whole genome shotgun (WGS) entry which is preliminary data.</text>
</comment>
<keyword evidence="3" id="KW-1185">Reference proteome</keyword>
<evidence type="ECO:0000313" key="3">
    <source>
        <dbReference type="Proteomes" id="UP001168990"/>
    </source>
</evidence>
<dbReference type="AlphaFoldDB" id="A0AA39F699"/>
<proteinExistence type="predicted"/>
<reference evidence="2" key="2">
    <citation type="submission" date="2023-03" db="EMBL/GenBank/DDBJ databases">
        <authorList>
            <person name="Inwood S.N."/>
            <person name="Skelly J.G."/>
            <person name="Guhlin J."/>
            <person name="Harrop T.W.R."/>
            <person name="Goldson S.G."/>
            <person name="Dearden P.K."/>
        </authorList>
    </citation>
    <scope>NUCLEOTIDE SEQUENCE</scope>
    <source>
        <strain evidence="2">Irish</strain>
        <tissue evidence="2">Whole body</tissue>
    </source>
</reference>
<keyword evidence="1" id="KW-0732">Signal</keyword>
<sequence length="75" mass="8510">MRNMKFFMTTIVIYYFILVAHAAILPSGIYDGEIAMDASGVIQVIDEGLLPVLKRQKRVTSDLRKIDNDKPSFMC</sequence>
<feature type="signal peptide" evidence="1">
    <location>
        <begin position="1"/>
        <end position="22"/>
    </location>
</feature>
<feature type="chain" id="PRO_5041331090" evidence="1">
    <location>
        <begin position="23"/>
        <end position="75"/>
    </location>
</feature>
<reference evidence="2" key="1">
    <citation type="journal article" date="2023" name="bioRxiv">
        <title>Scaffold-level genome assemblies of two parasitoid biocontrol wasps reveal the parthenogenesis mechanism and an associated novel virus.</title>
        <authorList>
            <person name="Inwood S."/>
            <person name="Skelly J."/>
            <person name="Guhlin J."/>
            <person name="Harrop T."/>
            <person name="Goldson S."/>
            <person name="Dearden P."/>
        </authorList>
    </citation>
    <scope>NUCLEOTIDE SEQUENCE</scope>
    <source>
        <strain evidence="2">Irish</strain>
        <tissue evidence="2">Whole body</tissue>
    </source>
</reference>
<accession>A0AA39F699</accession>
<gene>
    <name evidence="2" type="ORF">PV328_002440</name>
</gene>